<comment type="caution">
    <text evidence="3">The sequence shown here is derived from an EMBL/GenBank/DDBJ whole genome shotgun (WGS) entry which is preliminary data.</text>
</comment>
<dbReference type="PANTHER" id="PTHR42760">
    <property type="entry name" value="SHORT-CHAIN DEHYDROGENASES/REDUCTASES FAMILY MEMBER"/>
    <property type="match status" value="1"/>
</dbReference>
<dbReference type="NCBIfam" id="NF005309">
    <property type="entry name" value="PRK06841.1"/>
    <property type="match status" value="1"/>
</dbReference>
<dbReference type="Proteomes" id="UP000028868">
    <property type="component" value="Unassembled WGS sequence"/>
</dbReference>
<dbReference type="Pfam" id="PF13561">
    <property type="entry name" value="adh_short_C2"/>
    <property type="match status" value="1"/>
</dbReference>
<dbReference type="PRINTS" id="PR00080">
    <property type="entry name" value="SDRFAMILY"/>
</dbReference>
<dbReference type="PANTHER" id="PTHR42760:SF115">
    <property type="entry name" value="3-OXOACYL-[ACYL-CARRIER-PROTEIN] REDUCTASE FABG"/>
    <property type="match status" value="1"/>
</dbReference>
<dbReference type="GO" id="GO:0008206">
    <property type="term" value="P:bile acid metabolic process"/>
    <property type="evidence" value="ECO:0007669"/>
    <property type="project" value="UniProtKB-ARBA"/>
</dbReference>
<accession>A0A024P1N5</accession>
<evidence type="ECO:0000256" key="2">
    <source>
        <dbReference type="ARBA" id="ARBA00023002"/>
    </source>
</evidence>
<reference evidence="3 4" key="2">
    <citation type="submission" date="2014-05" db="EMBL/GenBank/DDBJ databases">
        <title>Draft genome sequence of Halobacillus karajensis HK-03.</title>
        <authorList>
            <person name="Khelaifia S."/>
            <person name="Croce O."/>
            <person name="Lagier J.C."/>
            <person name="Raoult D."/>
        </authorList>
    </citation>
    <scope>NUCLEOTIDE SEQUENCE [LARGE SCALE GENOMIC DNA]</scope>
    <source>
        <strain evidence="3 4">HD-03</strain>
    </source>
</reference>
<dbReference type="PROSITE" id="PS00061">
    <property type="entry name" value="ADH_SHORT"/>
    <property type="match status" value="1"/>
</dbReference>
<dbReference type="FunFam" id="3.40.50.720:FF:000084">
    <property type="entry name" value="Short-chain dehydrogenase reductase"/>
    <property type="match status" value="1"/>
</dbReference>
<keyword evidence="4" id="KW-1185">Reference proteome</keyword>
<name>A0A024P1N5_9BACI</name>
<dbReference type="AlphaFoldDB" id="A0A024P1N5"/>
<evidence type="ECO:0000313" key="4">
    <source>
        <dbReference type="Proteomes" id="UP000028868"/>
    </source>
</evidence>
<dbReference type="CDD" id="cd05233">
    <property type="entry name" value="SDR_c"/>
    <property type="match status" value="1"/>
</dbReference>
<comment type="similarity">
    <text evidence="1">Belongs to the short-chain dehydrogenases/reductases (SDR) family.</text>
</comment>
<dbReference type="InterPro" id="IPR020904">
    <property type="entry name" value="Sc_DH/Rdtase_CS"/>
</dbReference>
<evidence type="ECO:0000313" key="3">
    <source>
        <dbReference type="EMBL" id="CDQ21836.1"/>
    </source>
</evidence>
<organism evidence="3 4">
    <name type="scientific">Halobacillus karajensis</name>
    <dbReference type="NCBI Taxonomy" id="195088"/>
    <lineage>
        <taxon>Bacteria</taxon>
        <taxon>Bacillati</taxon>
        <taxon>Bacillota</taxon>
        <taxon>Bacilli</taxon>
        <taxon>Bacillales</taxon>
        <taxon>Bacillaceae</taxon>
        <taxon>Halobacillus</taxon>
    </lineage>
</organism>
<dbReference type="PRINTS" id="PR00081">
    <property type="entry name" value="GDHRDH"/>
</dbReference>
<dbReference type="RefSeq" id="WP_035504697.1">
    <property type="nucleotide sequence ID" value="NZ_CCDH010000002.1"/>
</dbReference>
<sequence length="255" mass="27303">MEFKGYDKNFNIDGATAVITGGASGIGRAIAELYVEKGSNVAILDINENVTDEAKQIDSEHALGIKCDIMNSASIDKAIDQVRSHYGEINILVNSAGVALLDKAEELSEKYWDTTMDLNLTASFKMSQKVANVMIEQGKGGKIINMASQAALIALDNHVAYSASKAGIISITKSLAYEWAKYNINVNAISPTVILTELGKKAWSGEKGEQAKREIPLGRFGYPEEVAAIALFLASDATNLITGENIVIDGGNTIK</sequence>
<proteinExistence type="inferred from homology"/>
<dbReference type="SUPFAM" id="SSF51735">
    <property type="entry name" value="NAD(P)-binding Rossmann-fold domains"/>
    <property type="match status" value="1"/>
</dbReference>
<evidence type="ECO:0000256" key="1">
    <source>
        <dbReference type="ARBA" id="ARBA00006484"/>
    </source>
</evidence>
<protein>
    <submittedName>
        <fullName evidence="3">Sorbitol dehydrogenase</fullName>
    </submittedName>
</protein>
<reference evidence="4" key="1">
    <citation type="submission" date="2014-03" db="EMBL/GenBank/DDBJ databases">
        <authorList>
            <person name="Urmite Genomes U."/>
        </authorList>
    </citation>
    <scope>NUCLEOTIDE SEQUENCE [LARGE SCALE GENOMIC DNA]</scope>
    <source>
        <strain evidence="4">HD-03</strain>
    </source>
</reference>
<dbReference type="NCBIfam" id="NF005559">
    <property type="entry name" value="PRK07231.1"/>
    <property type="match status" value="1"/>
</dbReference>
<gene>
    <name evidence="3" type="primary">polS</name>
    <name evidence="3" type="ORF">BN983_00030</name>
</gene>
<dbReference type="Gene3D" id="3.40.50.720">
    <property type="entry name" value="NAD(P)-binding Rossmann-like Domain"/>
    <property type="match status" value="1"/>
</dbReference>
<dbReference type="InterPro" id="IPR002347">
    <property type="entry name" value="SDR_fam"/>
</dbReference>
<dbReference type="GO" id="GO:0016616">
    <property type="term" value="F:oxidoreductase activity, acting on the CH-OH group of donors, NAD or NADP as acceptor"/>
    <property type="evidence" value="ECO:0007669"/>
    <property type="project" value="TreeGrafter"/>
</dbReference>
<dbReference type="EMBL" id="CCDI010000001">
    <property type="protein sequence ID" value="CDQ21836.1"/>
    <property type="molecule type" value="Genomic_DNA"/>
</dbReference>
<dbReference type="InterPro" id="IPR036291">
    <property type="entry name" value="NAD(P)-bd_dom_sf"/>
</dbReference>
<keyword evidence="2" id="KW-0560">Oxidoreductase</keyword>